<dbReference type="InterPro" id="IPR000477">
    <property type="entry name" value="RT_dom"/>
</dbReference>
<proteinExistence type="predicted"/>
<keyword evidence="3" id="KW-1185">Reference proteome</keyword>
<organism evidence="2 3">
    <name type="scientific">Gossypium arboreum</name>
    <name type="common">Tree cotton</name>
    <name type="synonym">Gossypium nanking</name>
    <dbReference type="NCBI Taxonomy" id="29729"/>
    <lineage>
        <taxon>Eukaryota</taxon>
        <taxon>Viridiplantae</taxon>
        <taxon>Streptophyta</taxon>
        <taxon>Embryophyta</taxon>
        <taxon>Tracheophyta</taxon>
        <taxon>Spermatophyta</taxon>
        <taxon>Magnoliopsida</taxon>
        <taxon>eudicotyledons</taxon>
        <taxon>Gunneridae</taxon>
        <taxon>Pentapetalae</taxon>
        <taxon>rosids</taxon>
        <taxon>malvids</taxon>
        <taxon>Malvales</taxon>
        <taxon>Malvaceae</taxon>
        <taxon>Malvoideae</taxon>
        <taxon>Gossypium</taxon>
    </lineage>
</organism>
<dbReference type="PROSITE" id="PS50878">
    <property type="entry name" value="RT_POL"/>
    <property type="match status" value="1"/>
</dbReference>
<protein>
    <recommendedName>
        <fullName evidence="1">Reverse transcriptase domain-containing protein</fullName>
    </recommendedName>
</protein>
<reference evidence="2 3" key="1">
    <citation type="submission" date="2023-03" db="EMBL/GenBank/DDBJ databases">
        <title>WGS of Gossypium arboreum.</title>
        <authorList>
            <person name="Yu D."/>
        </authorList>
    </citation>
    <scope>NUCLEOTIDE SEQUENCE [LARGE SCALE GENOMIC DNA]</scope>
    <source>
        <tissue evidence="2">Leaf</tissue>
    </source>
</reference>
<name>A0ABR0QTG4_GOSAR</name>
<comment type="caution">
    <text evidence="2">The sequence shown here is derived from an EMBL/GenBank/DDBJ whole genome shotgun (WGS) entry which is preliminary data.</text>
</comment>
<evidence type="ECO:0000259" key="1">
    <source>
        <dbReference type="PROSITE" id="PS50878"/>
    </source>
</evidence>
<dbReference type="Proteomes" id="UP001358586">
    <property type="component" value="Chromosome 2"/>
</dbReference>
<accession>A0ABR0QTG4</accession>
<feature type="domain" description="Reverse transcriptase" evidence="1">
    <location>
        <begin position="95"/>
        <end position="207"/>
    </location>
</feature>
<evidence type="ECO:0000313" key="2">
    <source>
        <dbReference type="EMBL" id="KAK5842619.1"/>
    </source>
</evidence>
<sequence>MVRGADEFEKVACHYFRDLFTTKGRGDMDCLLLGISSSISADMNSYRCTDFTEEVLLAVRSMTPTKPAMRDGMPTLFYQLFRHIVGKDISDYCLHVLNDCVSFDDINDTNIVLIPKNRSPQNMTCFRPISLYNVLFKIISKMIVNRLQRVMTHCINEAQSASIPGPLIMDNTLVAFELFHSFRKKRRGLKDSFAVKLDMNKAYDKVE</sequence>
<dbReference type="PANTHER" id="PTHR19446">
    <property type="entry name" value="REVERSE TRANSCRIPTASES"/>
    <property type="match status" value="1"/>
</dbReference>
<evidence type="ECO:0000313" key="3">
    <source>
        <dbReference type="Proteomes" id="UP001358586"/>
    </source>
</evidence>
<dbReference type="Pfam" id="PF00078">
    <property type="entry name" value="RVT_1"/>
    <property type="match status" value="1"/>
</dbReference>
<dbReference type="EMBL" id="JARKNE010000002">
    <property type="protein sequence ID" value="KAK5842619.1"/>
    <property type="molecule type" value="Genomic_DNA"/>
</dbReference>
<gene>
    <name evidence="2" type="ORF">PVK06_004996</name>
</gene>